<gene>
    <name evidence="8" type="ORF">TA07200</name>
</gene>
<dbReference type="Proteomes" id="UP000001950">
    <property type="component" value="Chromosome 4"/>
</dbReference>
<dbReference type="STRING" id="5874.Q4UAA2"/>
<keyword evidence="9" id="KW-1185">Reference proteome</keyword>
<dbReference type="AlphaFoldDB" id="Q4UAA2"/>
<proteinExistence type="inferred from homology"/>
<name>Q4UAA2_THEAN</name>
<evidence type="ECO:0000256" key="2">
    <source>
        <dbReference type="ARBA" id="ARBA00007018"/>
    </source>
</evidence>
<keyword evidence="3 7" id="KW-0812">Transmembrane</keyword>
<keyword evidence="6" id="KW-0479">Metal-binding</keyword>
<sequence>MLEPEKVVEKEQLRKDRGKVPLLRGKINIVFFLVFPLVSYLFVKYDIVLDKLAFIIFLTCAAFNYLSSIILHCKIWDQELYSILRKIDYAGIFLMIGGCGLPAYTVLMSDNSVIICAVFHYIVLFIGVFSSLIYNFCYTSKPTRSIVYVLSSLPYFFVSYQILFKLKSTQVFLFLLLGGTFYLMGATVYGSKFPNLVPGVFEYHELFHVFCILGFTSVSISHFLLFKSGGPNLFNKFIQAKVQHMQT</sequence>
<dbReference type="InterPro" id="IPR004254">
    <property type="entry name" value="AdipoR/HlyIII-related"/>
</dbReference>
<feature type="transmembrane region" description="Helical" evidence="7">
    <location>
        <begin position="203"/>
        <end position="225"/>
    </location>
</feature>
<dbReference type="PANTHER" id="PTHR20855">
    <property type="entry name" value="ADIPOR/PROGESTIN RECEPTOR-RELATED"/>
    <property type="match status" value="1"/>
</dbReference>
<dbReference type="OMA" id="NFCYTSK"/>
<dbReference type="OrthoDB" id="359682at2759"/>
<reference evidence="8 9" key="1">
    <citation type="journal article" date="2005" name="Science">
        <title>Genome of the host-cell transforming parasite Theileria annulata compared with T. parva.</title>
        <authorList>
            <person name="Pain A."/>
            <person name="Renauld H."/>
            <person name="Berriman M."/>
            <person name="Murphy L."/>
            <person name="Yeats C.A."/>
            <person name="Weir W."/>
            <person name="Kerhornou A."/>
            <person name="Aslett M."/>
            <person name="Bishop R."/>
            <person name="Bouchier C."/>
            <person name="Cochet M."/>
            <person name="Coulson R.M.R."/>
            <person name="Cronin A."/>
            <person name="de Villiers E.P."/>
            <person name="Fraser A."/>
            <person name="Fosker N."/>
            <person name="Gardner M."/>
            <person name="Goble A."/>
            <person name="Griffiths-Jones S."/>
            <person name="Harris D.E."/>
            <person name="Katzer F."/>
            <person name="Larke N."/>
            <person name="Lord A."/>
            <person name="Maser P."/>
            <person name="McKellar S."/>
            <person name="Mooney P."/>
            <person name="Morton F."/>
            <person name="Nene V."/>
            <person name="O'Neil S."/>
            <person name="Price C."/>
            <person name="Quail M.A."/>
            <person name="Rabbinowitsch E."/>
            <person name="Rawlings N.D."/>
            <person name="Rutter S."/>
            <person name="Saunders D."/>
            <person name="Seeger K."/>
            <person name="Shah T."/>
            <person name="Squares R."/>
            <person name="Squares S."/>
            <person name="Tivey A."/>
            <person name="Walker A.R."/>
            <person name="Woodward J."/>
            <person name="Dobbelaere D.A.E."/>
            <person name="Langsley G."/>
            <person name="Rajandream M.A."/>
            <person name="McKeever D."/>
            <person name="Shiels B."/>
            <person name="Tait A."/>
            <person name="Barrell B.G."/>
            <person name="Hall N."/>
        </authorList>
    </citation>
    <scope>NUCLEOTIDE SEQUENCE [LARGE SCALE GENOMIC DNA]</scope>
    <source>
        <strain evidence="9">Ankara</strain>
    </source>
</reference>
<dbReference type="VEuPathDB" id="PiroplasmaDB:TA07200"/>
<dbReference type="EMBL" id="CR940353">
    <property type="protein sequence ID" value="CAI76251.1"/>
    <property type="molecule type" value="Genomic_DNA"/>
</dbReference>
<keyword evidence="6" id="KW-0862">Zinc</keyword>
<evidence type="ECO:0008006" key="10">
    <source>
        <dbReference type="Google" id="ProtNLM"/>
    </source>
</evidence>
<evidence type="ECO:0000256" key="1">
    <source>
        <dbReference type="ARBA" id="ARBA00004141"/>
    </source>
</evidence>
<dbReference type="KEGG" id="tan:TA07200"/>
<dbReference type="GO" id="GO:0016020">
    <property type="term" value="C:membrane"/>
    <property type="evidence" value="ECO:0007669"/>
    <property type="project" value="UniProtKB-SubCell"/>
</dbReference>
<evidence type="ECO:0000256" key="6">
    <source>
        <dbReference type="PIRSR" id="PIRSR604254-1"/>
    </source>
</evidence>
<keyword evidence="5 7" id="KW-0472">Membrane</keyword>
<feature type="transmembrane region" description="Helical" evidence="7">
    <location>
        <begin position="146"/>
        <end position="164"/>
    </location>
</feature>
<dbReference type="RefSeq" id="XP_952875.1">
    <property type="nucleotide sequence ID" value="XM_947782.1"/>
</dbReference>
<dbReference type="GO" id="GO:0038023">
    <property type="term" value="F:signaling receptor activity"/>
    <property type="evidence" value="ECO:0007669"/>
    <property type="project" value="TreeGrafter"/>
</dbReference>
<evidence type="ECO:0000256" key="5">
    <source>
        <dbReference type="ARBA" id="ARBA00023136"/>
    </source>
</evidence>
<dbReference type="Pfam" id="PF03006">
    <property type="entry name" value="HlyIII"/>
    <property type="match status" value="1"/>
</dbReference>
<comment type="subcellular location">
    <subcellularLocation>
        <location evidence="1">Membrane</location>
        <topology evidence="1">Multi-pass membrane protein</topology>
    </subcellularLocation>
</comment>
<dbReference type="GeneID" id="3862516"/>
<dbReference type="GO" id="GO:0046872">
    <property type="term" value="F:metal ion binding"/>
    <property type="evidence" value="ECO:0007669"/>
    <property type="project" value="UniProtKB-KW"/>
</dbReference>
<dbReference type="PANTHER" id="PTHR20855:SF52">
    <property type="entry name" value="ADIPONECTIN RECEPTOR PROTEIN"/>
    <property type="match status" value="1"/>
</dbReference>
<evidence type="ECO:0000313" key="9">
    <source>
        <dbReference type="Proteomes" id="UP000001950"/>
    </source>
</evidence>
<evidence type="ECO:0000313" key="8">
    <source>
        <dbReference type="EMBL" id="CAI76251.1"/>
    </source>
</evidence>
<keyword evidence="4 7" id="KW-1133">Transmembrane helix</keyword>
<accession>Q4UAA2</accession>
<protein>
    <recommendedName>
        <fullName evidence="10">Haemolysin-III related</fullName>
    </recommendedName>
</protein>
<feature type="transmembrane region" description="Helical" evidence="7">
    <location>
        <begin position="87"/>
        <end position="106"/>
    </location>
</feature>
<evidence type="ECO:0000256" key="7">
    <source>
        <dbReference type="SAM" id="Phobius"/>
    </source>
</evidence>
<dbReference type="InParanoid" id="Q4UAA2"/>
<feature type="transmembrane region" description="Helical" evidence="7">
    <location>
        <begin position="170"/>
        <end position="191"/>
    </location>
</feature>
<dbReference type="eggNOG" id="KOG0748">
    <property type="taxonomic scope" value="Eukaryota"/>
</dbReference>
<organism evidence="8 9">
    <name type="scientific">Theileria annulata</name>
    <dbReference type="NCBI Taxonomy" id="5874"/>
    <lineage>
        <taxon>Eukaryota</taxon>
        <taxon>Sar</taxon>
        <taxon>Alveolata</taxon>
        <taxon>Apicomplexa</taxon>
        <taxon>Aconoidasida</taxon>
        <taxon>Piroplasmida</taxon>
        <taxon>Theileriidae</taxon>
        <taxon>Theileria</taxon>
    </lineage>
</organism>
<comment type="similarity">
    <text evidence="2">Belongs to the ADIPOR family.</text>
</comment>
<feature type="binding site" evidence="6">
    <location>
        <position position="72"/>
    </location>
    <ligand>
        <name>Zn(2+)</name>
        <dbReference type="ChEBI" id="CHEBI:29105"/>
    </ligand>
</feature>
<feature type="transmembrane region" description="Helical" evidence="7">
    <location>
        <begin position="54"/>
        <end position="75"/>
    </location>
</feature>
<feature type="binding site" evidence="6">
    <location>
        <position position="208"/>
    </location>
    <ligand>
        <name>Zn(2+)</name>
        <dbReference type="ChEBI" id="CHEBI:29105"/>
    </ligand>
</feature>
<feature type="binding site" evidence="6">
    <location>
        <position position="204"/>
    </location>
    <ligand>
        <name>Zn(2+)</name>
        <dbReference type="ChEBI" id="CHEBI:29105"/>
    </ligand>
</feature>
<feature type="transmembrane region" description="Helical" evidence="7">
    <location>
        <begin position="112"/>
        <end position="134"/>
    </location>
</feature>
<evidence type="ECO:0000256" key="4">
    <source>
        <dbReference type="ARBA" id="ARBA00022989"/>
    </source>
</evidence>
<evidence type="ECO:0000256" key="3">
    <source>
        <dbReference type="ARBA" id="ARBA00022692"/>
    </source>
</evidence>
<feature type="transmembrane region" description="Helical" evidence="7">
    <location>
        <begin position="21"/>
        <end position="42"/>
    </location>
</feature>